<gene>
    <name evidence="1" type="ORF">LCGC14_1149400</name>
</gene>
<dbReference type="AlphaFoldDB" id="A0A0F9MJ98"/>
<proteinExistence type="predicted"/>
<dbReference type="EMBL" id="LAZR01005515">
    <property type="protein sequence ID" value="KKM99281.1"/>
    <property type="molecule type" value="Genomic_DNA"/>
</dbReference>
<name>A0A0F9MJ98_9ZZZZ</name>
<evidence type="ECO:0000313" key="1">
    <source>
        <dbReference type="EMBL" id="KKM99281.1"/>
    </source>
</evidence>
<sequence>MKRTEFKINEFFSLQLEGIKTFIYVNGKKFTPCKYVLFNILVDDIDQYVTINSIDEIMDNLDHLLEEYPDTITPEVEFWAHCSNLQAWVKYGYNTDLLDLSLSFSLLKELAHEGDLQAKRVFKDEIAKRLMRGDFNIIRYLIVDGYLEFLTYEEIISILSSENFNFSLAPPKRHFY</sequence>
<organism evidence="1">
    <name type="scientific">marine sediment metagenome</name>
    <dbReference type="NCBI Taxonomy" id="412755"/>
    <lineage>
        <taxon>unclassified sequences</taxon>
        <taxon>metagenomes</taxon>
        <taxon>ecological metagenomes</taxon>
    </lineage>
</organism>
<feature type="non-terminal residue" evidence="1">
    <location>
        <position position="176"/>
    </location>
</feature>
<protein>
    <submittedName>
        <fullName evidence="1">Uncharacterized protein</fullName>
    </submittedName>
</protein>
<reference evidence="1" key="1">
    <citation type="journal article" date="2015" name="Nature">
        <title>Complex archaea that bridge the gap between prokaryotes and eukaryotes.</title>
        <authorList>
            <person name="Spang A."/>
            <person name="Saw J.H."/>
            <person name="Jorgensen S.L."/>
            <person name="Zaremba-Niedzwiedzka K."/>
            <person name="Martijn J."/>
            <person name="Lind A.E."/>
            <person name="van Eijk R."/>
            <person name="Schleper C."/>
            <person name="Guy L."/>
            <person name="Ettema T.J."/>
        </authorList>
    </citation>
    <scope>NUCLEOTIDE SEQUENCE</scope>
</reference>
<comment type="caution">
    <text evidence="1">The sequence shown here is derived from an EMBL/GenBank/DDBJ whole genome shotgun (WGS) entry which is preliminary data.</text>
</comment>
<accession>A0A0F9MJ98</accession>